<evidence type="ECO:0000313" key="2">
    <source>
        <dbReference type="Proteomes" id="UP001153678"/>
    </source>
</evidence>
<sequence length="48" mass="5469">ESQPKRINIYKHQITEEELAILTSLVNTTPTEKQLNLALAVLLKISEH</sequence>
<reference evidence="1" key="1">
    <citation type="submission" date="2022-08" db="EMBL/GenBank/DDBJ databases">
        <authorList>
            <person name="Kallberg Y."/>
            <person name="Tangrot J."/>
            <person name="Rosling A."/>
        </authorList>
    </citation>
    <scope>NUCLEOTIDE SEQUENCE</scope>
    <source>
        <strain evidence="1">Wild A</strain>
    </source>
</reference>
<dbReference type="EMBL" id="CAMKVN010008766">
    <property type="protein sequence ID" value="CAI2192834.1"/>
    <property type="molecule type" value="Genomic_DNA"/>
</dbReference>
<dbReference type="OrthoDB" id="10459163at2759"/>
<keyword evidence="2" id="KW-1185">Reference proteome</keyword>
<gene>
    <name evidence="1" type="ORF">FWILDA_LOCUS15776</name>
</gene>
<accession>A0A9W4T514</accession>
<proteinExistence type="predicted"/>
<dbReference type="AlphaFoldDB" id="A0A9W4T514"/>
<dbReference type="Proteomes" id="UP001153678">
    <property type="component" value="Unassembled WGS sequence"/>
</dbReference>
<evidence type="ECO:0000313" key="1">
    <source>
        <dbReference type="EMBL" id="CAI2192834.1"/>
    </source>
</evidence>
<feature type="non-terminal residue" evidence="1">
    <location>
        <position position="1"/>
    </location>
</feature>
<protein>
    <submittedName>
        <fullName evidence="1">3872_t:CDS:1</fullName>
    </submittedName>
</protein>
<comment type="caution">
    <text evidence="1">The sequence shown here is derived from an EMBL/GenBank/DDBJ whole genome shotgun (WGS) entry which is preliminary data.</text>
</comment>
<name>A0A9W4T514_9GLOM</name>
<organism evidence="1 2">
    <name type="scientific">Funneliformis geosporum</name>
    <dbReference type="NCBI Taxonomy" id="1117311"/>
    <lineage>
        <taxon>Eukaryota</taxon>
        <taxon>Fungi</taxon>
        <taxon>Fungi incertae sedis</taxon>
        <taxon>Mucoromycota</taxon>
        <taxon>Glomeromycotina</taxon>
        <taxon>Glomeromycetes</taxon>
        <taxon>Glomerales</taxon>
        <taxon>Glomeraceae</taxon>
        <taxon>Funneliformis</taxon>
    </lineage>
</organism>